<organism evidence="1 2">
    <name type="scientific">Kutzneria buriramensis</name>
    <dbReference type="NCBI Taxonomy" id="1045776"/>
    <lineage>
        <taxon>Bacteria</taxon>
        <taxon>Bacillati</taxon>
        <taxon>Actinomycetota</taxon>
        <taxon>Actinomycetes</taxon>
        <taxon>Pseudonocardiales</taxon>
        <taxon>Pseudonocardiaceae</taxon>
        <taxon>Kutzneria</taxon>
    </lineage>
</organism>
<reference evidence="1 2" key="1">
    <citation type="submission" date="2018-08" db="EMBL/GenBank/DDBJ databases">
        <title>Genomic Encyclopedia of Archaeal and Bacterial Type Strains, Phase II (KMG-II): from individual species to whole genera.</title>
        <authorList>
            <person name="Goeker M."/>
        </authorList>
    </citation>
    <scope>NUCLEOTIDE SEQUENCE [LARGE SCALE GENOMIC DNA]</scope>
    <source>
        <strain evidence="1 2">DSM 45791</strain>
    </source>
</reference>
<dbReference type="InterPro" id="IPR011990">
    <property type="entry name" value="TPR-like_helical_dom_sf"/>
</dbReference>
<accession>A0A3E0HL67</accession>
<gene>
    <name evidence="1" type="ORF">BCF44_106283</name>
</gene>
<evidence type="ECO:0000313" key="2">
    <source>
        <dbReference type="Proteomes" id="UP000256269"/>
    </source>
</evidence>
<evidence type="ECO:0008006" key="3">
    <source>
        <dbReference type="Google" id="ProtNLM"/>
    </source>
</evidence>
<comment type="caution">
    <text evidence="1">The sequence shown here is derived from an EMBL/GenBank/DDBJ whole genome shotgun (WGS) entry which is preliminary data.</text>
</comment>
<dbReference type="Gene3D" id="1.25.40.10">
    <property type="entry name" value="Tetratricopeptide repeat domain"/>
    <property type="match status" value="1"/>
</dbReference>
<sequence length="422" mass="47131">MTTAQLSDWQQLSLRYAERRFGTEIAQVVAGMVAADVPKLSTLLRSAVVTGDRIPSETLHALVALSFDKVLTIGAGPGFSEYAQFFDSALLIIEELRRRGSSTTSLWLAAARFEARLANGSPRRRKLIEQAAEASLNDVERVHALLTLAKYHTDVSAYGRARRRLDECRRLLTADAPSEYVVDVETATGISYYYADTEAAERYFDRAVELGQPVLGERGVRQAVATAVHYLGRLAHDHGDLRSALHLYVGAEHLSDNMLTGQGFFHQRLAEVLVAHGTVEQARYHIEQANAIFTQAGEVSIAVAVLRGTWVRFYVRLGEFDHAERTGVDGLKISHDHIGPRAELVLLAELFMLQLRRRRWLGLVPLALRGGWLFFWTETTGGVHRLPRQLMTVVRRLAPMVRLRRRETGSREVLECPCGAGH</sequence>
<keyword evidence="2" id="KW-1185">Reference proteome</keyword>
<proteinExistence type="predicted"/>
<dbReference type="RefSeq" id="WP_116175763.1">
    <property type="nucleotide sequence ID" value="NZ_CP144375.1"/>
</dbReference>
<name>A0A3E0HL67_9PSEU</name>
<evidence type="ECO:0000313" key="1">
    <source>
        <dbReference type="EMBL" id="REH47118.1"/>
    </source>
</evidence>
<protein>
    <recommendedName>
        <fullName evidence="3">MalT-like TPR region domain-containing protein</fullName>
    </recommendedName>
</protein>
<dbReference type="Proteomes" id="UP000256269">
    <property type="component" value="Unassembled WGS sequence"/>
</dbReference>
<dbReference type="SUPFAM" id="SSF48452">
    <property type="entry name" value="TPR-like"/>
    <property type="match status" value="1"/>
</dbReference>
<dbReference type="AlphaFoldDB" id="A0A3E0HL67"/>
<dbReference type="EMBL" id="QUNO01000006">
    <property type="protein sequence ID" value="REH47118.1"/>
    <property type="molecule type" value="Genomic_DNA"/>
</dbReference>
<dbReference type="OrthoDB" id="5181696at2"/>